<dbReference type="Proteomes" id="UP001237448">
    <property type="component" value="Unassembled WGS sequence"/>
</dbReference>
<dbReference type="RefSeq" id="WP_307433770.1">
    <property type="nucleotide sequence ID" value="NZ_JAUSVK010000001.1"/>
</dbReference>
<reference evidence="9 10" key="1">
    <citation type="submission" date="2023-07" db="EMBL/GenBank/DDBJ databases">
        <title>Genomic Encyclopedia of Type Strains, Phase IV (KMG-IV): sequencing the most valuable type-strain genomes for metagenomic binning, comparative biology and taxonomic classification.</title>
        <authorList>
            <person name="Goeker M."/>
        </authorList>
    </citation>
    <scope>NUCLEOTIDE SEQUENCE [LARGE SCALE GENOMIC DNA]</scope>
    <source>
        <strain evidence="9 10">DSM 5896</strain>
    </source>
</reference>
<comment type="function">
    <text evidence="6">Part of the outer membrane protein assembly complex, which is involved in assembly and insertion of beta-barrel proteins into the outer membrane.</text>
</comment>
<dbReference type="EMBL" id="JAUSVK010000001">
    <property type="protein sequence ID" value="MDQ0395252.1"/>
    <property type="molecule type" value="Genomic_DNA"/>
</dbReference>
<evidence type="ECO:0000256" key="4">
    <source>
        <dbReference type="ARBA" id="ARBA00023237"/>
    </source>
</evidence>
<keyword evidence="1 6" id="KW-0732">Signal</keyword>
<dbReference type="Pfam" id="PF13525">
    <property type="entry name" value="YfiO"/>
    <property type="match status" value="1"/>
</dbReference>
<evidence type="ECO:0000256" key="5">
    <source>
        <dbReference type="ARBA" id="ARBA00023288"/>
    </source>
</evidence>
<dbReference type="CDD" id="cd15830">
    <property type="entry name" value="BamD"/>
    <property type="match status" value="1"/>
</dbReference>
<evidence type="ECO:0000256" key="1">
    <source>
        <dbReference type="ARBA" id="ARBA00022729"/>
    </source>
</evidence>
<evidence type="ECO:0000256" key="7">
    <source>
        <dbReference type="PROSITE-ProRule" id="PRU00339"/>
    </source>
</evidence>
<feature type="domain" description="Outer membrane lipoprotein BamD-like" evidence="8">
    <location>
        <begin position="49"/>
        <end position="243"/>
    </location>
</feature>
<evidence type="ECO:0000313" key="9">
    <source>
        <dbReference type="EMBL" id="MDQ0395252.1"/>
    </source>
</evidence>
<keyword evidence="10" id="KW-1185">Reference proteome</keyword>
<comment type="subcellular location">
    <subcellularLocation>
        <location evidence="6">Cell outer membrane</location>
    </subcellularLocation>
</comment>
<feature type="repeat" description="TPR" evidence="7">
    <location>
        <begin position="50"/>
        <end position="83"/>
    </location>
</feature>
<dbReference type="InterPro" id="IPR039565">
    <property type="entry name" value="BamD-like"/>
</dbReference>
<dbReference type="InterPro" id="IPR011990">
    <property type="entry name" value="TPR-like_helical_dom_sf"/>
</dbReference>
<evidence type="ECO:0000256" key="2">
    <source>
        <dbReference type="ARBA" id="ARBA00023136"/>
    </source>
</evidence>
<keyword evidence="5" id="KW-0449">Lipoprotein</keyword>
<comment type="caution">
    <text evidence="9">The sequence shown here is derived from an EMBL/GenBank/DDBJ whole genome shotgun (WGS) entry which is preliminary data.</text>
</comment>
<dbReference type="PANTHER" id="PTHR37423">
    <property type="entry name" value="SOLUBLE LYTIC MUREIN TRANSGLYCOSYLASE-RELATED"/>
    <property type="match status" value="1"/>
</dbReference>
<dbReference type="SUPFAM" id="SSF48452">
    <property type="entry name" value="TPR-like"/>
    <property type="match status" value="1"/>
</dbReference>
<keyword evidence="2 6" id="KW-0472">Membrane</keyword>
<proteinExistence type="inferred from homology"/>
<dbReference type="NCBIfam" id="TIGR03302">
    <property type="entry name" value="OM_YfiO"/>
    <property type="match status" value="1"/>
</dbReference>
<evidence type="ECO:0000256" key="6">
    <source>
        <dbReference type="HAMAP-Rule" id="MF_00922"/>
    </source>
</evidence>
<organism evidence="9 10">
    <name type="scientific">Labrys monachus</name>
    <dbReference type="NCBI Taxonomy" id="217067"/>
    <lineage>
        <taxon>Bacteria</taxon>
        <taxon>Pseudomonadati</taxon>
        <taxon>Pseudomonadota</taxon>
        <taxon>Alphaproteobacteria</taxon>
        <taxon>Hyphomicrobiales</taxon>
        <taxon>Xanthobacteraceae</taxon>
        <taxon>Labrys</taxon>
    </lineage>
</organism>
<dbReference type="InterPro" id="IPR019734">
    <property type="entry name" value="TPR_rpt"/>
</dbReference>
<sequence length="289" mass="32809" precursor="true">MPLRSLSSSRSLAMRFTIRAVAVAMMAAPLGACGWWDDDPVYKTQATDPADLLYNQGLVFLKNQDYTKAAKRFDALDKQYPQTEWQQKAILMSAYANYSAGNYDDAITASQRYVTLYPKSPDAAYAAYLYANSQYKQIPDITRDQDRTVKALQAFQVVVTNWPKSEYADDARFKIQVTKDQLAGKEMDIGRYYQGQQNYVAAVNRYKIVVAQYQQTRQIEEALSRLAECYLALGLTSDAQTAAAILGHNYPDSQWYKDTYTLVKSNGLEPREDTESWLSRTFHSAISMD</sequence>
<dbReference type="Gene3D" id="1.25.40.10">
    <property type="entry name" value="Tetratricopeptide repeat domain"/>
    <property type="match status" value="1"/>
</dbReference>
<dbReference type="PROSITE" id="PS50005">
    <property type="entry name" value="TPR"/>
    <property type="match status" value="1"/>
</dbReference>
<evidence type="ECO:0000259" key="8">
    <source>
        <dbReference type="Pfam" id="PF13525"/>
    </source>
</evidence>
<keyword evidence="4 6" id="KW-0998">Cell outer membrane</keyword>
<comment type="similarity">
    <text evidence="6">Belongs to the BamD family.</text>
</comment>
<dbReference type="HAMAP" id="MF_00922">
    <property type="entry name" value="OM_assembly_BamD"/>
    <property type="match status" value="1"/>
</dbReference>
<protein>
    <recommendedName>
        <fullName evidence="6">Outer membrane protein assembly factor BamD</fullName>
    </recommendedName>
</protein>
<accession>A0ABU0FLL7</accession>
<keyword evidence="3" id="KW-0564">Palmitate</keyword>
<keyword evidence="7" id="KW-0802">TPR repeat</keyword>
<evidence type="ECO:0000256" key="3">
    <source>
        <dbReference type="ARBA" id="ARBA00023139"/>
    </source>
</evidence>
<gene>
    <name evidence="6" type="primary">bamD</name>
    <name evidence="9" type="ORF">J3R73_005044</name>
</gene>
<comment type="subunit">
    <text evidence="6">Part of the Bam complex.</text>
</comment>
<evidence type="ECO:0000313" key="10">
    <source>
        <dbReference type="Proteomes" id="UP001237448"/>
    </source>
</evidence>
<feature type="chain" id="PRO_5044923284" description="Outer membrane protein assembly factor BamD" evidence="6">
    <location>
        <begin position="28"/>
        <end position="289"/>
    </location>
</feature>
<dbReference type="InterPro" id="IPR017689">
    <property type="entry name" value="BamD"/>
</dbReference>
<name>A0ABU0FLL7_9HYPH</name>
<dbReference type="PANTHER" id="PTHR37423:SF1">
    <property type="entry name" value="OUTER MEMBRANE PROTEIN ASSEMBLY FACTOR BAMD"/>
    <property type="match status" value="1"/>
</dbReference>
<feature type="signal peptide" evidence="6">
    <location>
        <begin position="1"/>
        <end position="27"/>
    </location>
</feature>